<feature type="transmembrane region" description="Helical" evidence="1">
    <location>
        <begin position="67"/>
        <end position="89"/>
    </location>
</feature>
<reference evidence="3" key="1">
    <citation type="journal article" date="2019" name="Int. J. Syst. Evol. Microbiol.">
        <title>The Global Catalogue of Microorganisms (GCM) 10K type strain sequencing project: providing services to taxonomists for standard genome sequencing and annotation.</title>
        <authorList>
            <consortium name="The Broad Institute Genomics Platform"/>
            <consortium name="The Broad Institute Genome Sequencing Center for Infectious Disease"/>
            <person name="Wu L."/>
            <person name="Ma J."/>
        </authorList>
    </citation>
    <scope>NUCLEOTIDE SEQUENCE [LARGE SCALE GENOMIC DNA]</scope>
    <source>
        <strain evidence="3">CCUG 50873</strain>
    </source>
</reference>
<sequence>MPIADRAVLAALAFDGLVVGVLCVAFLNIYSGSVPVPVTAVVGGVLVAWFVRIATTITAGSVRYAPLIAWLVPVCAGLLGGPGGDVLLYADWRTLLLVVVGVGAPVITSWVWRGPGMAGPPSSR</sequence>
<evidence type="ECO:0000313" key="2">
    <source>
        <dbReference type="EMBL" id="MFD0924246.1"/>
    </source>
</evidence>
<keyword evidence="1" id="KW-0812">Transmembrane</keyword>
<keyword evidence="1" id="KW-1133">Transmembrane helix</keyword>
<proteinExistence type="predicted"/>
<gene>
    <name evidence="2" type="ORF">ACFQ04_00705</name>
</gene>
<feature type="transmembrane region" description="Helical" evidence="1">
    <location>
        <begin position="95"/>
        <end position="112"/>
    </location>
</feature>
<evidence type="ECO:0000313" key="3">
    <source>
        <dbReference type="Proteomes" id="UP001597068"/>
    </source>
</evidence>
<accession>A0ABW3G0S4</accession>
<keyword evidence="2" id="KW-0813">Transport</keyword>
<keyword evidence="1" id="KW-0472">Membrane</keyword>
<keyword evidence="3" id="KW-1185">Reference proteome</keyword>
<comment type="caution">
    <text evidence="2">The sequence shown here is derived from an EMBL/GenBank/DDBJ whole genome shotgun (WGS) entry which is preliminary data.</text>
</comment>
<dbReference type="RefSeq" id="WP_253647702.1">
    <property type="nucleotide sequence ID" value="NZ_BAAAMO010000002.1"/>
</dbReference>
<evidence type="ECO:0000256" key="1">
    <source>
        <dbReference type="SAM" id="Phobius"/>
    </source>
</evidence>
<keyword evidence="2" id="KW-0762">Sugar transport</keyword>
<name>A0ABW3G0S4_9NOCA</name>
<feature type="transmembrane region" description="Helical" evidence="1">
    <location>
        <begin position="7"/>
        <end position="30"/>
    </location>
</feature>
<organism evidence="2 3">
    <name type="scientific">Williamsia deligens</name>
    <dbReference type="NCBI Taxonomy" id="321325"/>
    <lineage>
        <taxon>Bacteria</taxon>
        <taxon>Bacillati</taxon>
        <taxon>Actinomycetota</taxon>
        <taxon>Actinomycetes</taxon>
        <taxon>Mycobacteriales</taxon>
        <taxon>Nocardiaceae</taxon>
        <taxon>Williamsia</taxon>
    </lineage>
</organism>
<feature type="transmembrane region" description="Helical" evidence="1">
    <location>
        <begin position="36"/>
        <end position="55"/>
    </location>
</feature>
<dbReference type="EMBL" id="JBHTIL010000001">
    <property type="protein sequence ID" value="MFD0924246.1"/>
    <property type="molecule type" value="Genomic_DNA"/>
</dbReference>
<dbReference type="Proteomes" id="UP001597068">
    <property type="component" value="Unassembled WGS sequence"/>
</dbReference>
<protein>
    <submittedName>
        <fullName evidence="2">Facilitated glucose transporter</fullName>
    </submittedName>
</protein>